<dbReference type="InterPro" id="IPR041719">
    <property type="entry name" value="Ferritin_prok"/>
</dbReference>
<evidence type="ECO:0000313" key="6">
    <source>
        <dbReference type="EMBL" id="CAE6487857.1"/>
    </source>
</evidence>
<dbReference type="InterPro" id="IPR012347">
    <property type="entry name" value="Ferritin-like"/>
</dbReference>
<dbReference type="GO" id="GO:0008198">
    <property type="term" value="F:ferrous iron binding"/>
    <property type="evidence" value="ECO:0007669"/>
    <property type="project" value="TreeGrafter"/>
</dbReference>
<dbReference type="EC" id="1.16.3.2" evidence="6"/>
<keyword evidence="2" id="KW-0479">Metal-binding</keyword>
<dbReference type="GO" id="GO:0016491">
    <property type="term" value="F:oxidoreductase activity"/>
    <property type="evidence" value="ECO:0007669"/>
    <property type="project" value="UniProtKB-KW"/>
</dbReference>
<sequence>MIVMMKISRGMENLFNNQIAMEASASNYYLSMASWSEVTGYEGAASFLYQQADEERQHMLKIVHYMNNLGVQAKIPSIKEPTSNFNSLESVFKAALKSEQSVTQAINKMVDVAQKEKDHSSYTFLQWFVTEQVQEETKFETILQKFDLIGRDKIAINEIDRQLGAMATQATNAA</sequence>
<evidence type="ECO:0000256" key="3">
    <source>
        <dbReference type="ARBA" id="ARBA00023002"/>
    </source>
</evidence>
<dbReference type="PROSITE" id="PS50905">
    <property type="entry name" value="FERRITIN_LIKE"/>
    <property type="match status" value="1"/>
</dbReference>
<dbReference type="CDD" id="cd01055">
    <property type="entry name" value="Nonheme_Ferritin"/>
    <property type="match status" value="1"/>
</dbReference>
<gene>
    <name evidence="6" type="primary">ftnA</name>
    <name evidence="6" type="ORF">NUZ5A_20376</name>
</gene>
<keyword evidence="3 6" id="KW-0560">Oxidoreductase</keyword>
<protein>
    <submittedName>
        <fullName evidence="6">Putative bacterial non-heme ferritin</fullName>
        <ecNumber evidence="6">1.16.3.2</ecNumber>
    </submittedName>
</protein>
<evidence type="ECO:0000256" key="4">
    <source>
        <dbReference type="ARBA" id="ARBA00023004"/>
    </source>
</evidence>
<dbReference type="InterPro" id="IPR009040">
    <property type="entry name" value="Ferritin-like_diiron"/>
</dbReference>
<comment type="caution">
    <text evidence="6">The sequence shown here is derived from an EMBL/GenBank/DDBJ whole genome shotgun (WGS) entry which is preliminary data.</text>
</comment>
<dbReference type="PANTHER" id="PTHR11431">
    <property type="entry name" value="FERRITIN"/>
    <property type="match status" value="1"/>
</dbReference>
<name>A0A812EY95_9ARCH</name>
<proteinExistence type="predicted"/>
<dbReference type="FunFam" id="1.20.1260.10:FF:000001">
    <property type="entry name" value="Non-heme ferritin"/>
    <property type="match status" value="1"/>
</dbReference>
<evidence type="ECO:0000313" key="7">
    <source>
        <dbReference type="Proteomes" id="UP000655759"/>
    </source>
</evidence>
<dbReference type="GO" id="GO:0006879">
    <property type="term" value="P:intracellular iron ion homeostasis"/>
    <property type="evidence" value="ECO:0007669"/>
    <property type="project" value="UniProtKB-KW"/>
</dbReference>
<dbReference type="EMBL" id="CAJNAQ010000002">
    <property type="protein sequence ID" value="CAE6487857.1"/>
    <property type="molecule type" value="Genomic_DNA"/>
</dbReference>
<dbReference type="GO" id="GO:0006826">
    <property type="term" value="P:iron ion transport"/>
    <property type="evidence" value="ECO:0007669"/>
    <property type="project" value="InterPro"/>
</dbReference>
<dbReference type="GO" id="GO:0042802">
    <property type="term" value="F:identical protein binding"/>
    <property type="evidence" value="ECO:0007669"/>
    <property type="project" value="UniProtKB-ARBA"/>
</dbReference>
<feature type="domain" description="Ferritin-like diiron" evidence="5">
    <location>
        <begin position="5"/>
        <end position="150"/>
    </location>
</feature>
<organism evidence="6 7">
    <name type="scientific">Candidatus Nitrosotenuis uzonensis</name>
    <dbReference type="NCBI Taxonomy" id="1407055"/>
    <lineage>
        <taxon>Archaea</taxon>
        <taxon>Nitrososphaerota</taxon>
        <taxon>Candidatus Nitrosotenuis</taxon>
    </lineage>
</organism>
<evidence type="ECO:0000256" key="1">
    <source>
        <dbReference type="ARBA" id="ARBA00022434"/>
    </source>
</evidence>
<dbReference type="AlphaFoldDB" id="A0A812EY95"/>
<reference evidence="6" key="1">
    <citation type="submission" date="2021-02" db="EMBL/GenBank/DDBJ databases">
        <authorList>
            <person name="Han P."/>
        </authorList>
    </citation>
    <scope>NUCLEOTIDE SEQUENCE</scope>
    <source>
        <strain evidence="6">Candidatus Nitrosotenuis uzonensis 5A</strain>
    </source>
</reference>
<dbReference type="SUPFAM" id="SSF47240">
    <property type="entry name" value="Ferritin-like"/>
    <property type="match status" value="1"/>
</dbReference>
<keyword evidence="4" id="KW-0408">Iron</keyword>
<dbReference type="Pfam" id="PF00210">
    <property type="entry name" value="Ferritin"/>
    <property type="match status" value="1"/>
</dbReference>
<dbReference type="Proteomes" id="UP000655759">
    <property type="component" value="Unassembled WGS sequence"/>
</dbReference>
<dbReference type="GO" id="GO:0008199">
    <property type="term" value="F:ferric iron binding"/>
    <property type="evidence" value="ECO:0007669"/>
    <property type="project" value="InterPro"/>
</dbReference>
<dbReference type="InterPro" id="IPR001519">
    <property type="entry name" value="Ferritin"/>
</dbReference>
<dbReference type="InterPro" id="IPR009078">
    <property type="entry name" value="Ferritin-like_SF"/>
</dbReference>
<accession>A0A812EY95</accession>
<evidence type="ECO:0000259" key="5">
    <source>
        <dbReference type="PROSITE" id="PS50905"/>
    </source>
</evidence>
<keyword evidence="1" id="KW-0409">Iron storage</keyword>
<dbReference type="Gene3D" id="1.20.1260.10">
    <property type="match status" value="1"/>
</dbReference>
<dbReference type="PANTHER" id="PTHR11431:SF127">
    <property type="entry name" value="BACTERIAL NON-HEME FERRITIN"/>
    <property type="match status" value="1"/>
</dbReference>
<dbReference type="GO" id="GO:0005737">
    <property type="term" value="C:cytoplasm"/>
    <property type="evidence" value="ECO:0007669"/>
    <property type="project" value="TreeGrafter"/>
</dbReference>
<dbReference type="InterPro" id="IPR008331">
    <property type="entry name" value="Ferritin_DPS_dom"/>
</dbReference>
<evidence type="ECO:0000256" key="2">
    <source>
        <dbReference type="ARBA" id="ARBA00022723"/>
    </source>
</evidence>